<dbReference type="STRING" id="356660.SAMN05444336_11290"/>
<accession>A0A1H3FHR3</accession>
<protein>
    <submittedName>
        <fullName evidence="1">Uncharacterized protein</fullName>
    </submittedName>
</protein>
<keyword evidence="2" id="KW-1185">Reference proteome</keyword>
<gene>
    <name evidence="1" type="ORF">SAMN05444336_11290</name>
</gene>
<dbReference type="Proteomes" id="UP000199118">
    <property type="component" value="Unassembled WGS sequence"/>
</dbReference>
<dbReference type="AlphaFoldDB" id="A0A1H3FHR3"/>
<reference evidence="1 2" key="1">
    <citation type="submission" date="2016-10" db="EMBL/GenBank/DDBJ databases">
        <authorList>
            <person name="de Groot N.N."/>
        </authorList>
    </citation>
    <scope>NUCLEOTIDE SEQUENCE [LARGE SCALE GENOMIC DNA]</scope>
    <source>
        <strain evidence="1 2">DSM 17890</strain>
    </source>
</reference>
<proteinExistence type="predicted"/>
<name>A0A1H3FHR3_9RHOB</name>
<sequence>MPPTPQQIADDALAAAHALRDAQAALDAAGPIDAMTYVAMRCRRMDALRALEGATAALRARYAVIQEPFAAPGPDRRQIGVA</sequence>
<evidence type="ECO:0000313" key="2">
    <source>
        <dbReference type="Proteomes" id="UP000199118"/>
    </source>
</evidence>
<organism evidence="1 2">
    <name type="scientific">Albimonas donghaensis</name>
    <dbReference type="NCBI Taxonomy" id="356660"/>
    <lineage>
        <taxon>Bacteria</taxon>
        <taxon>Pseudomonadati</taxon>
        <taxon>Pseudomonadota</taxon>
        <taxon>Alphaproteobacteria</taxon>
        <taxon>Rhodobacterales</taxon>
        <taxon>Paracoccaceae</taxon>
        <taxon>Albimonas</taxon>
    </lineage>
</organism>
<dbReference type="EMBL" id="FNMZ01000012">
    <property type="protein sequence ID" value="SDX89684.1"/>
    <property type="molecule type" value="Genomic_DNA"/>
</dbReference>
<dbReference type="RefSeq" id="WP_092685248.1">
    <property type="nucleotide sequence ID" value="NZ_FNMZ01000012.1"/>
</dbReference>
<evidence type="ECO:0000313" key="1">
    <source>
        <dbReference type="EMBL" id="SDX89684.1"/>
    </source>
</evidence>